<keyword evidence="2" id="KW-1185">Reference proteome</keyword>
<dbReference type="Proteomes" id="UP000322667">
    <property type="component" value="Chromosome A11"/>
</dbReference>
<reference evidence="1 2" key="1">
    <citation type="submission" date="2019-07" db="EMBL/GenBank/DDBJ databases">
        <title>WGS assembly of Gossypium tomentosum.</title>
        <authorList>
            <person name="Chen Z.J."/>
            <person name="Sreedasyam A."/>
            <person name="Ando A."/>
            <person name="Song Q."/>
            <person name="De L."/>
            <person name="Hulse-Kemp A."/>
            <person name="Ding M."/>
            <person name="Ye W."/>
            <person name="Kirkbride R."/>
            <person name="Jenkins J."/>
            <person name="Plott C."/>
            <person name="Lovell J."/>
            <person name="Lin Y.-M."/>
            <person name="Vaughn R."/>
            <person name="Liu B."/>
            <person name="Li W."/>
            <person name="Simpson S."/>
            <person name="Scheffler B."/>
            <person name="Saski C."/>
            <person name="Grover C."/>
            <person name="Hu G."/>
            <person name="Conover J."/>
            <person name="Carlson J."/>
            <person name="Shu S."/>
            <person name="Boston L."/>
            <person name="Williams M."/>
            <person name="Peterson D."/>
            <person name="Mcgee K."/>
            <person name="Jones D."/>
            <person name="Wendel J."/>
            <person name="Stelly D."/>
            <person name="Grimwood J."/>
            <person name="Schmutz J."/>
        </authorList>
    </citation>
    <scope>NUCLEOTIDE SEQUENCE [LARGE SCALE GENOMIC DNA]</scope>
    <source>
        <strain evidence="1">7179.01</strain>
    </source>
</reference>
<dbReference type="EMBL" id="CM017620">
    <property type="protein sequence ID" value="TYI01348.1"/>
    <property type="molecule type" value="Genomic_DNA"/>
</dbReference>
<gene>
    <name evidence="1" type="ORF">ES332_A11G194500v1</name>
</gene>
<dbReference type="AlphaFoldDB" id="A0A5D2NBF3"/>
<organism evidence="1 2">
    <name type="scientific">Gossypium tomentosum</name>
    <name type="common">Hawaiian cotton</name>
    <name type="synonym">Gossypium sandvicense</name>
    <dbReference type="NCBI Taxonomy" id="34277"/>
    <lineage>
        <taxon>Eukaryota</taxon>
        <taxon>Viridiplantae</taxon>
        <taxon>Streptophyta</taxon>
        <taxon>Embryophyta</taxon>
        <taxon>Tracheophyta</taxon>
        <taxon>Spermatophyta</taxon>
        <taxon>Magnoliopsida</taxon>
        <taxon>eudicotyledons</taxon>
        <taxon>Gunneridae</taxon>
        <taxon>Pentapetalae</taxon>
        <taxon>rosids</taxon>
        <taxon>malvids</taxon>
        <taxon>Malvales</taxon>
        <taxon>Malvaceae</taxon>
        <taxon>Malvoideae</taxon>
        <taxon>Gossypium</taxon>
    </lineage>
</organism>
<accession>A0A5D2NBF3</accession>
<evidence type="ECO:0000313" key="1">
    <source>
        <dbReference type="EMBL" id="TYI01348.1"/>
    </source>
</evidence>
<protein>
    <submittedName>
        <fullName evidence="1">Uncharacterized protein</fullName>
    </submittedName>
</protein>
<name>A0A5D2NBF3_GOSTO</name>
<proteinExistence type="predicted"/>
<evidence type="ECO:0000313" key="2">
    <source>
        <dbReference type="Proteomes" id="UP000322667"/>
    </source>
</evidence>
<sequence length="71" mass="8646">MEINKLEQLRKSICDIEIERIRFKLFSNQKEKLLELVKLFRSKVYHAGINRSYDSLIEKKKREKRACCCHF</sequence>